<dbReference type="SUPFAM" id="SSF75625">
    <property type="entry name" value="YebC-like"/>
    <property type="match status" value="1"/>
</dbReference>
<comment type="caution">
    <text evidence="9">The sequence shown here is derived from an EMBL/GenBank/DDBJ whole genome shotgun (WGS) entry which is preliminary data.</text>
</comment>
<feature type="domain" description="TACO1/YebC-like N-terminal" evidence="8">
    <location>
        <begin position="5"/>
        <end position="76"/>
    </location>
</feature>
<dbReference type="PANTHER" id="PTHR12532:SF6">
    <property type="entry name" value="TRANSCRIPTIONAL REGULATORY PROTEIN YEBC-RELATED"/>
    <property type="match status" value="1"/>
</dbReference>
<dbReference type="InterPro" id="IPR002876">
    <property type="entry name" value="Transcrip_reg_TACO1-like"/>
</dbReference>
<keyword evidence="3 6" id="KW-0805">Transcription regulation</keyword>
<dbReference type="GO" id="GO:0006355">
    <property type="term" value="P:regulation of DNA-templated transcription"/>
    <property type="evidence" value="ECO:0007669"/>
    <property type="project" value="UniProtKB-UniRule"/>
</dbReference>
<evidence type="ECO:0000256" key="5">
    <source>
        <dbReference type="ARBA" id="ARBA00023163"/>
    </source>
</evidence>
<keyword evidence="5 6" id="KW-0804">Transcription</keyword>
<name>A0A0S7YH90_UNCT6</name>
<dbReference type="Pfam" id="PF01709">
    <property type="entry name" value="Transcrip_reg"/>
    <property type="match status" value="1"/>
</dbReference>
<dbReference type="FunFam" id="1.10.10.200:FF:000002">
    <property type="entry name" value="Probable transcriptional regulatory protein CLM62_37755"/>
    <property type="match status" value="1"/>
</dbReference>
<comment type="subcellular location">
    <subcellularLocation>
        <location evidence="6">Cytoplasm</location>
    </subcellularLocation>
</comment>
<dbReference type="AlphaFoldDB" id="A0A0S7YH90"/>
<dbReference type="NCBIfam" id="NF001030">
    <property type="entry name" value="PRK00110.1"/>
    <property type="match status" value="1"/>
</dbReference>
<keyword evidence="4 6" id="KW-0238">DNA-binding</keyword>
<dbReference type="InterPro" id="IPR048300">
    <property type="entry name" value="TACO1_YebC-like_2nd/3rd_dom"/>
</dbReference>
<comment type="similarity">
    <text evidence="1 6">Belongs to the TACO1 family.</text>
</comment>
<evidence type="ECO:0000256" key="2">
    <source>
        <dbReference type="ARBA" id="ARBA00022490"/>
    </source>
</evidence>
<evidence type="ECO:0000256" key="1">
    <source>
        <dbReference type="ARBA" id="ARBA00008724"/>
    </source>
</evidence>
<sequence>MSGHSKWSKIKRKKQGADAKRGNLFTKIIKEITVAARHGGGDPNANPRLRSAIDEAKAANMPQNNIERAIKRGTGEIEGQILEEVTYEGYGPSGVAIFIEAVTDNRNRTTAEIRRAFSRHNGNLGSQGSVAWQFKAQGIISIDAKGYEEDKIIAYALEGGAIDVKTEGDTYQIITPPENYTKVKDILQNNNITMAHSELTKIAQTTVSLSEKDAEKVLKLYEALDELDDVQHVYANFDIPDSVMEKISSEVG</sequence>
<dbReference type="InterPro" id="IPR026564">
    <property type="entry name" value="Transcrip_reg_TACO1-like_dom3"/>
</dbReference>
<reference evidence="9 10" key="1">
    <citation type="journal article" date="2015" name="Microbiome">
        <title>Genomic resolution of linkages in carbon, nitrogen, and sulfur cycling among widespread estuary sediment bacteria.</title>
        <authorList>
            <person name="Baker B.J."/>
            <person name="Lazar C.S."/>
            <person name="Teske A.P."/>
            <person name="Dick G.J."/>
        </authorList>
    </citation>
    <scope>NUCLEOTIDE SEQUENCE [LARGE SCALE GENOMIC DNA]</scope>
    <source>
        <strain evidence="9">DG_78</strain>
    </source>
</reference>
<dbReference type="PANTHER" id="PTHR12532">
    <property type="entry name" value="TRANSLATIONAL ACTIVATOR OF CYTOCHROME C OXIDASE 1"/>
    <property type="match status" value="1"/>
</dbReference>
<dbReference type="Proteomes" id="UP000051012">
    <property type="component" value="Unassembled WGS sequence"/>
</dbReference>
<accession>A0A0S7YH90</accession>
<dbReference type="HAMAP" id="MF_00693">
    <property type="entry name" value="Transcrip_reg_TACO1"/>
    <property type="match status" value="1"/>
</dbReference>
<proteinExistence type="inferred from homology"/>
<dbReference type="EMBL" id="LJNI01000030">
    <property type="protein sequence ID" value="KPJ73739.1"/>
    <property type="molecule type" value="Genomic_DNA"/>
</dbReference>
<dbReference type="Pfam" id="PF20772">
    <property type="entry name" value="TACO1_YebC_N"/>
    <property type="match status" value="1"/>
</dbReference>
<dbReference type="Gene3D" id="1.10.10.200">
    <property type="match status" value="1"/>
</dbReference>
<feature type="domain" description="TACO1/YebC-like second and third" evidence="7">
    <location>
        <begin position="82"/>
        <end position="237"/>
    </location>
</feature>
<evidence type="ECO:0000256" key="4">
    <source>
        <dbReference type="ARBA" id="ARBA00023125"/>
    </source>
</evidence>
<dbReference type="InterPro" id="IPR049083">
    <property type="entry name" value="TACO1_YebC_N"/>
</dbReference>
<dbReference type="NCBIfam" id="NF009044">
    <property type="entry name" value="PRK12378.1"/>
    <property type="match status" value="1"/>
</dbReference>
<organism evidence="9 10">
    <name type="scientific">candidate division TA06 bacterium DG_78</name>
    <dbReference type="NCBI Taxonomy" id="1703772"/>
    <lineage>
        <taxon>Bacteria</taxon>
        <taxon>Bacteria division TA06</taxon>
    </lineage>
</organism>
<evidence type="ECO:0000256" key="3">
    <source>
        <dbReference type="ARBA" id="ARBA00023015"/>
    </source>
</evidence>
<dbReference type="PATRIC" id="fig|1703772.3.peg.1152"/>
<dbReference type="GO" id="GO:0005829">
    <property type="term" value="C:cytosol"/>
    <property type="evidence" value="ECO:0007669"/>
    <property type="project" value="TreeGrafter"/>
</dbReference>
<dbReference type="InterPro" id="IPR029072">
    <property type="entry name" value="YebC-like"/>
</dbReference>
<keyword evidence="2 6" id="KW-0963">Cytoplasm</keyword>
<protein>
    <recommendedName>
        <fullName evidence="6">Probable transcriptional regulatory protein AMJ52_03335</fullName>
    </recommendedName>
</protein>
<evidence type="ECO:0000256" key="6">
    <source>
        <dbReference type="HAMAP-Rule" id="MF_00693"/>
    </source>
</evidence>
<evidence type="ECO:0000259" key="8">
    <source>
        <dbReference type="Pfam" id="PF20772"/>
    </source>
</evidence>
<evidence type="ECO:0000259" key="7">
    <source>
        <dbReference type="Pfam" id="PF01709"/>
    </source>
</evidence>
<evidence type="ECO:0000313" key="9">
    <source>
        <dbReference type="EMBL" id="KPJ73739.1"/>
    </source>
</evidence>
<dbReference type="InterPro" id="IPR017856">
    <property type="entry name" value="Integrase-like_N"/>
</dbReference>
<dbReference type="NCBIfam" id="TIGR01033">
    <property type="entry name" value="YebC/PmpR family DNA-binding transcriptional regulator"/>
    <property type="match status" value="1"/>
</dbReference>
<gene>
    <name evidence="9" type="ORF">AMJ52_03335</name>
</gene>
<evidence type="ECO:0000313" key="10">
    <source>
        <dbReference type="Proteomes" id="UP000051012"/>
    </source>
</evidence>
<dbReference type="GO" id="GO:0003677">
    <property type="term" value="F:DNA binding"/>
    <property type="evidence" value="ECO:0007669"/>
    <property type="project" value="UniProtKB-UniRule"/>
</dbReference>
<dbReference type="Gene3D" id="3.30.70.980">
    <property type="match status" value="2"/>
</dbReference>